<gene>
    <name evidence="1" type="ORF">M9Y10_027352</name>
</gene>
<dbReference type="InterPro" id="IPR039879">
    <property type="entry name" value="EFC10"/>
</dbReference>
<accession>A0ABR2H5W8</accession>
<comment type="caution">
    <text evidence="1">The sequence shown here is derived from an EMBL/GenBank/DDBJ whole genome shotgun (WGS) entry which is preliminary data.</text>
</comment>
<keyword evidence="2" id="KW-1185">Reference proteome</keyword>
<protein>
    <submittedName>
        <fullName evidence="1">EF-hand calcium-binding domain-containing protein 10</fullName>
    </submittedName>
</protein>
<dbReference type="InterPro" id="IPR007858">
    <property type="entry name" value="Dpy-30_motif"/>
</dbReference>
<dbReference type="SUPFAM" id="SSF47391">
    <property type="entry name" value="Dimerization-anchoring domain of cAMP-dependent PK regulatory subunit"/>
    <property type="match status" value="1"/>
</dbReference>
<dbReference type="EMBL" id="JAPFFF010000042">
    <property type="protein sequence ID" value="KAK8841152.1"/>
    <property type="molecule type" value="Genomic_DNA"/>
</dbReference>
<proteinExistence type="predicted"/>
<dbReference type="Proteomes" id="UP001470230">
    <property type="component" value="Unassembled WGS sequence"/>
</dbReference>
<dbReference type="Pfam" id="PF05186">
    <property type="entry name" value="Dpy-30"/>
    <property type="match status" value="1"/>
</dbReference>
<organism evidence="1 2">
    <name type="scientific">Tritrichomonas musculus</name>
    <dbReference type="NCBI Taxonomy" id="1915356"/>
    <lineage>
        <taxon>Eukaryota</taxon>
        <taxon>Metamonada</taxon>
        <taxon>Parabasalia</taxon>
        <taxon>Tritrichomonadida</taxon>
        <taxon>Tritrichomonadidae</taxon>
        <taxon>Tritrichomonas</taxon>
    </lineage>
</organism>
<reference evidence="1 2" key="1">
    <citation type="submission" date="2024-04" db="EMBL/GenBank/DDBJ databases">
        <title>Tritrichomonas musculus Genome.</title>
        <authorList>
            <person name="Alves-Ferreira E."/>
            <person name="Grigg M."/>
            <person name="Lorenzi H."/>
            <person name="Galac M."/>
        </authorList>
    </citation>
    <scope>NUCLEOTIDE SEQUENCE [LARGE SCALE GENOMIC DNA]</scope>
    <source>
        <strain evidence="1 2">EAF2021</strain>
    </source>
</reference>
<sequence length="132" mass="14729">MTHNPDSARAYITQKHILQLMQALTTAIAYSKPEDPVSFITQVLTDLKEARDNNGPIFVCFTPENVKAMWSVLDPFEKGSITRPQLEGAMLNFGTDNELIPTIIGENNGPFNFDDFSNMIQQGIRQTLLTPA</sequence>
<dbReference type="CDD" id="cd22961">
    <property type="entry name" value="DD_TEX55-like"/>
    <property type="match status" value="1"/>
</dbReference>
<name>A0ABR2H5W8_9EUKA</name>
<evidence type="ECO:0000313" key="1">
    <source>
        <dbReference type="EMBL" id="KAK8841152.1"/>
    </source>
</evidence>
<dbReference type="PANTHER" id="PTHR21847:SF1">
    <property type="entry name" value="EF-HAND CALCIUM-BINDING DOMAIN-CONTAINING PROTEIN 10"/>
    <property type="match status" value="1"/>
</dbReference>
<evidence type="ECO:0000313" key="2">
    <source>
        <dbReference type="Proteomes" id="UP001470230"/>
    </source>
</evidence>
<dbReference type="PANTHER" id="PTHR21847">
    <property type="entry name" value="EF-HAND CALCIUM-BINDING DOMAIN-CONTAINING PROTEIN 10"/>
    <property type="match status" value="1"/>
</dbReference>